<dbReference type="SUPFAM" id="SSF46955">
    <property type="entry name" value="Putative DNA-binding domain"/>
    <property type="match status" value="2"/>
</dbReference>
<dbReference type="Pfam" id="PF00376">
    <property type="entry name" value="MerR"/>
    <property type="match status" value="1"/>
</dbReference>
<comment type="caution">
    <text evidence="3">The sequence shown here is derived from an EMBL/GenBank/DDBJ whole genome shotgun (WGS) entry which is preliminary data.</text>
</comment>
<sequence length="228" mass="25134">MRPTDLAREHGISTQAVRNYEQSGFIPPADRTPSDYRVYTAVHAAALRAFLALIPAFGHARAGQIMNAVHADALDDVLLTIDRGHERLLRDRETLDSVSRAVHDLADFEPVLEPRTIGELARRLDVTPATLRAWEEAGILTPNRESTGYRVFRAEDVRDAELAHLLRRGGYPLARIALVVQQIRTAGGTDTLSAALADWRRRLTAQGLAMLAASARLNDYLSARAQAP</sequence>
<evidence type="ECO:0000313" key="4">
    <source>
        <dbReference type="Proteomes" id="UP001285521"/>
    </source>
</evidence>
<dbReference type="SMART" id="SM00422">
    <property type="entry name" value="HTH_MERR"/>
    <property type="match status" value="2"/>
</dbReference>
<feature type="domain" description="HTH merR-type" evidence="2">
    <location>
        <begin position="116"/>
        <end position="182"/>
    </location>
</feature>
<protein>
    <submittedName>
        <fullName evidence="3">TioE family transcriptional regulator</fullName>
    </submittedName>
</protein>
<dbReference type="PROSITE" id="PS00552">
    <property type="entry name" value="HTH_MERR_1"/>
    <property type="match status" value="1"/>
</dbReference>
<dbReference type="EMBL" id="JAXAVW010000009">
    <property type="protein sequence ID" value="MDX8031210.1"/>
    <property type="molecule type" value="Genomic_DNA"/>
</dbReference>
<evidence type="ECO:0000313" key="3">
    <source>
        <dbReference type="EMBL" id="MDX8031210.1"/>
    </source>
</evidence>
<dbReference type="PROSITE" id="PS50937">
    <property type="entry name" value="HTH_MERR_2"/>
    <property type="match status" value="2"/>
</dbReference>
<dbReference type="PANTHER" id="PTHR30204:SF97">
    <property type="entry name" value="MERR FAMILY REGULATORY PROTEIN"/>
    <property type="match status" value="1"/>
</dbReference>
<dbReference type="PANTHER" id="PTHR30204">
    <property type="entry name" value="REDOX-CYCLING DRUG-SENSING TRANSCRIPTIONAL ACTIVATOR SOXR"/>
    <property type="match status" value="1"/>
</dbReference>
<dbReference type="CDD" id="cd04773">
    <property type="entry name" value="HTH_TioE_rpt2"/>
    <property type="match status" value="1"/>
</dbReference>
<dbReference type="Gene3D" id="1.10.1660.10">
    <property type="match status" value="2"/>
</dbReference>
<keyword evidence="4" id="KW-1185">Reference proteome</keyword>
<dbReference type="RefSeq" id="WP_319966273.1">
    <property type="nucleotide sequence ID" value="NZ_JAXAVW010000009.1"/>
</dbReference>
<evidence type="ECO:0000259" key="2">
    <source>
        <dbReference type="PROSITE" id="PS50937"/>
    </source>
</evidence>
<gene>
    <name evidence="3" type="ORF">SK803_13360</name>
</gene>
<dbReference type="InterPro" id="IPR009061">
    <property type="entry name" value="DNA-bd_dom_put_sf"/>
</dbReference>
<dbReference type="Proteomes" id="UP001285521">
    <property type="component" value="Unassembled WGS sequence"/>
</dbReference>
<organism evidence="3 4">
    <name type="scientific">Lentzea miocenica</name>
    <dbReference type="NCBI Taxonomy" id="3095431"/>
    <lineage>
        <taxon>Bacteria</taxon>
        <taxon>Bacillati</taxon>
        <taxon>Actinomycetota</taxon>
        <taxon>Actinomycetes</taxon>
        <taxon>Pseudonocardiales</taxon>
        <taxon>Pseudonocardiaceae</taxon>
        <taxon>Lentzea</taxon>
    </lineage>
</organism>
<name>A0ABU4SZE1_9PSEU</name>
<feature type="domain" description="HTH merR-type" evidence="2">
    <location>
        <begin position="1"/>
        <end position="48"/>
    </location>
</feature>
<reference evidence="3 4" key="1">
    <citation type="submission" date="2023-11" db="EMBL/GenBank/DDBJ databases">
        <title>Lentzea sokolovensis, sp. nov., Lentzea kristufkii, sp. nov., and Lentzea miocenensis, sp. nov., rare actinobacteria from Sokolov Coal Basin, Miocene lacustrine sediment, Czech Republic.</title>
        <authorList>
            <person name="Lara A."/>
            <person name="Kotroba L."/>
            <person name="Nouioui I."/>
            <person name="Neumann-Schaal M."/>
            <person name="Mast Y."/>
            <person name="Chronakova A."/>
        </authorList>
    </citation>
    <scope>NUCLEOTIDE SEQUENCE [LARGE SCALE GENOMIC DNA]</scope>
    <source>
        <strain evidence="3 4">BCCO 10_0856</strain>
    </source>
</reference>
<evidence type="ECO:0000256" key="1">
    <source>
        <dbReference type="ARBA" id="ARBA00023125"/>
    </source>
</evidence>
<accession>A0ABU4SZE1</accession>
<dbReference type="InterPro" id="IPR047057">
    <property type="entry name" value="MerR_fam"/>
</dbReference>
<dbReference type="InterPro" id="IPR000551">
    <property type="entry name" value="MerR-type_HTH_dom"/>
</dbReference>
<keyword evidence="1" id="KW-0238">DNA-binding</keyword>
<dbReference type="Pfam" id="PF13411">
    <property type="entry name" value="MerR_1"/>
    <property type="match status" value="1"/>
</dbReference>
<proteinExistence type="predicted"/>